<dbReference type="PANTHER" id="PTHR13219:SF6">
    <property type="entry name" value="TRANSMEMBRANE PROTEIN 94"/>
    <property type="match status" value="1"/>
</dbReference>
<dbReference type="EMBL" id="JAINUG010000015">
    <property type="protein sequence ID" value="KAJ8413521.1"/>
    <property type="molecule type" value="Genomic_DNA"/>
</dbReference>
<evidence type="ECO:0000313" key="2">
    <source>
        <dbReference type="Proteomes" id="UP001221898"/>
    </source>
</evidence>
<sequence>MGFRSTAQEPYHQRMKVAAYALPTMPSAQDAPRWQSQPIHEETALLPHHGGLQLFSYGSADVALRAFISDVSGLSEKEEETEGHNRGPQDPLFPLKQQIFLALLSSQYQARPDMVWLIASLDIRFVYFSAAEEVKSKSRGLPTPNLDPQDNTTIIRFMKQALHTTAGIRKCFLFLLQCQLSPVPIQCGPPGQAFRQLHYEGANWENLRFLPKTHRFFVFCFLVKFGLTDCTCLT</sequence>
<accession>A0AAD7T360</accession>
<dbReference type="Proteomes" id="UP001221898">
    <property type="component" value="Unassembled WGS sequence"/>
</dbReference>
<comment type="caution">
    <text evidence="1">The sequence shown here is derived from an EMBL/GenBank/DDBJ whole genome shotgun (WGS) entry which is preliminary data.</text>
</comment>
<name>A0AAD7T360_9TELE</name>
<reference evidence="1" key="1">
    <citation type="journal article" date="2023" name="Science">
        <title>Genome structures resolve the early diversification of teleost fishes.</title>
        <authorList>
            <person name="Parey E."/>
            <person name="Louis A."/>
            <person name="Montfort J."/>
            <person name="Bouchez O."/>
            <person name="Roques C."/>
            <person name="Iampietro C."/>
            <person name="Lluch J."/>
            <person name="Castinel A."/>
            <person name="Donnadieu C."/>
            <person name="Desvignes T."/>
            <person name="Floi Bucao C."/>
            <person name="Jouanno E."/>
            <person name="Wen M."/>
            <person name="Mejri S."/>
            <person name="Dirks R."/>
            <person name="Jansen H."/>
            <person name="Henkel C."/>
            <person name="Chen W.J."/>
            <person name="Zahm M."/>
            <person name="Cabau C."/>
            <person name="Klopp C."/>
            <person name="Thompson A.W."/>
            <person name="Robinson-Rechavi M."/>
            <person name="Braasch I."/>
            <person name="Lecointre G."/>
            <person name="Bobe J."/>
            <person name="Postlethwait J.H."/>
            <person name="Berthelot C."/>
            <person name="Roest Crollius H."/>
            <person name="Guiguen Y."/>
        </authorList>
    </citation>
    <scope>NUCLEOTIDE SEQUENCE</scope>
    <source>
        <strain evidence="1">NC1722</strain>
    </source>
</reference>
<evidence type="ECO:0000313" key="1">
    <source>
        <dbReference type="EMBL" id="KAJ8413521.1"/>
    </source>
</evidence>
<protein>
    <submittedName>
        <fullName evidence="1">Uncharacterized protein</fullName>
    </submittedName>
</protein>
<dbReference type="InterPro" id="IPR039720">
    <property type="entry name" value="TMEM94"/>
</dbReference>
<dbReference type="PANTHER" id="PTHR13219">
    <property type="entry name" value="TRANSMEMBRANE PROTEIN 94"/>
    <property type="match status" value="1"/>
</dbReference>
<dbReference type="AlphaFoldDB" id="A0AAD7T360"/>
<proteinExistence type="predicted"/>
<gene>
    <name evidence="1" type="ORF">AAFF_G00080280</name>
</gene>
<keyword evidence="2" id="KW-1185">Reference proteome</keyword>
<organism evidence="1 2">
    <name type="scientific">Aldrovandia affinis</name>
    <dbReference type="NCBI Taxonomy" id="143900"/>
    <lineage>
        <taxon>Eukaryota</taxon>
        <taxon>Metazoa</taxon>
        <taxon>Chordata</taxon>
        <taxon>Craniata</taxon>
        <taxon>Vertebrata</taxon>
        <taxon>Euteleostomi</taxon>
        <taxon>Actinopterygii</taxon>
        <taxon>Neopterygii</taxon>
        <taxon>Teleostei</taxon>
        <taxon>Notacanthiformes</taxon>
        <taxon>Halosauridae</taxon>
        <taxon>Aldrovandia</taxon>
    </lineage>
</organism>